<dbReference type="OrthoDB" id="3014170at2759"/>
<accession>A0A8H6S6M5</accession>
<comment type="caution">
    <text evidence="2">The sequence shown here is derived from an EMBL/GenBank/DDBJ whole genome shotgun (WGS) entry which is preliminary data.</text>
</comment>
<feature type="compositionally biased region" description="Acidic residues" evidence="1">
    <location>
        <begin position="529"/>
        <end position="539"/>
    </location>
</feature>
<name>A0A8H6S6M5_MYCCL</name>
<dbReference type="AlphaFoldDB" id="A0A8H6S6M5"/>
<feature type="compositionally biased region" description="Acidic residues" evidence="1">
    <location>
        <begin position="41"/>
        <end position="57"/>
    </location>
</feature>
<evidence type="ECO:0000256" key="1">
    <source>
        <dbReference type="SAM" id="MobiDB-lite"/>
    </source>
</evidence>
<evidence type="ECO:0000313" key="2">
    <source>
        <dbReference type="EMBL" id="KAF7293854.1"/>
    </source>
</evidence>
<sequence length="539" mass="59037">MSGKSSSPDLPPHSLPGSDDDDDDDDDEGEGDTAGYRPPADDDDDEDEDEEEEEFSNEEIQPKPKKKRKTVISRRGDIEGLRIMSAQSGSRAAAAGKRKAVDELPKTKKKAKPAKKAGLTTAAKGNRSRAASSASSGVGMVGVDDDDDDDEAISKYGGPALDNDEFEHVEMPAKRKKGLPKSDNLSVTAAQNLNKSAKAQRGGRAKWDPDLDLPHGSQHLFKTAVTPLVRERAGALLPWVTPNVEHVQRVVDDVYGTKKFTVAVNGAWYGLAGYRVSSWRNNFVSAAHTTIEALFFPPDDAGESEGSESELDDDAPPPNPPAPGSSAASENPPADSNESEDPAPEPFDFETREGRAAFVEWALQTHKNGQGKETGSMAFQWRVWGNGEKKQGFMLSYPILRTFSTHLAEVLSIPKQFDISEEPPIGALVMAAQAVHRELGFWTTGDYVAPSRDRKYTFSADNWADKTTMENGARKTIKRSSKYVKALEKWDKDKWDELTRRTARILKRLRRRNKKAAPAAVSEPQTPEGSDDDIEITSD</sequence>
<organism evidence="2 3">
    <name type="scientific">Mycena chlorophos</name>
    <name type="common">Agaric fungus</name>
    <name type="synonym">Agaricus chlorophos</name>
    <dbReference type="NCBI Taxonomy" id="658473"/>
    <lineage>
        <taxon>Eukaryota</taxon>
        <taxon>Fungi</taxon>
        <taxon>Dikarya</taxon>
        <taxon>Basidiomycota</taxon>
        <taxon>Agaricomycotina</taxon>
        <taxon>Agaricomycetes</taxon>
        <taxon>Agaricomycetidae</taxon>
        <taxon>Agaricales</taxon>
        <taxon>Marasmiineae</taxon>
        <taxon>Mycenaceae</taxon>
        <taxon>Mycena</taxon>
    </lineage>
</organism>
<keyword evidence="3" id="KW-1185">Reference proteome</keyword>
<dbReference type="EMBL" id="JACAZE010000020">
    <property type="protein sequence ID" value="KAF7293854.1"/>
    <property type="molecule type" value="Genomic_DNA"/>
</dbReference>
<feature type="compositionally biased region" description="Acidic residues" evidence="1">
    <location>
        <begin position="300"/>
        <end position="315"/>
    </location>
</feature>
<feature type="compositionally biased region" description="Low complexity" evidence="1">
    <location>
        <begin position="324"/>
        <end position="334"/>
    </location>
</feature>
<protein>
    <submittedName>
        <fullName evidence="2">Uncharacterized protein</fullName>
    </submittedName>
</protein>
<reference evidence="2" key="1">
    <citation type="submission" date="2020-05" db="EMBL/GenBank/DDBJ databases">
        <title>Mycena genomes resolve the evolution of fungal bioluminescence.</title>
        <authorList>
            <person name="Tsai I.J."/>
        </authorList>
    </citation>
    <scope>NUCLEOTIDE SEQUENCE</scope>
    <source>
        <strain evidence="2">110903Hualien_Pintung</strain>
    </source>
</reference>
<dbReference type="Proteomes" id="UP000613580">
    <property type="component" value="Unassembled WGS sequence"/>
</dbReference>
<feature type="compositionally biased region" description="Basic residues" evidence="1">
    <location>
        <begin position="63"/>
        <end position="72"/>
    </location>
</feature>
<feature type="compositionally biased region" description="Low complexity" evidence="1">
    <location>
        <begin position="116"/>
        <end position="142"/>
    </location>
</feature>
<proteinExistence type="predicted"/>
<gene>
    <name evidence="2" type="ORF">HMN09_01181400</name>
</gene>
<feature type="region of interest" description="Disordered" evidence="1">
    <location>
        <begin position="509"/>
        <end position="539"/>
    </location>
</feature>
<evidence type="ECO:0000313" key="3">
    <source>
        <dbReference type="Proteomes" id="UP000613580"/>
    </source>
</evidence>
<feature type="region of interest" description="Disordered" evidence="1">
    <location>
        <begin position="296"/>
        <end position="348"/>
    </location>
</feature>
<feature type="region of interest" description="Disordered" evidence="1">
    <location>
        <begin position="1"/>
        <end position="150"/>
    </location>
</feature>
<feature type="compositionally biased region" description="Acidic residues" evidence="1">
    <location>
        <begin position="18"/>
        <end position="31"/>
    </location>
</feature>